<name>A0ABT9VNC4_9BACI</name>
<evidence type="ECO:0000256" key="6">
    <source>
        <dbReference type="ARBA" id="ARBA00023125"/>
    </source>
</evidence>
<comment type="similarity">
    <text evidence="1">Belongs to the helicase family. UvrD subfamily.</text>
</comment>
<keyword evidence="4 11" id="KW-0347">Helicase</keyword>
<dbReference type="RefSeq" id="WP_419151906.1">
    <property type="nucleotide sequence ID" value="NZ_JAUSTR010000004.1"/>
</dbReference>
<comment type="catalytic activity">
    <reaction evidence="8">
        <text>Couples ATP hydrolysis with the unwinding of duplex DNA by translocating in the 3'-5' direction.</text>
        <dbReference type="EC" id="5.6.2.4"/>
    </reaction>
</comment>
<evidence type="ECO:0000259" key="12">
    <source>
        <dbReference type="PROSITE" id="PS51198"/>
    </source>
</evidence>
<evidence type="ECO:0000256" key="11">
    <source>
        <dbReference type="PROSITE-ProRule" id="PRU00560"/>
    </source>
</evidence>
<dbReference type="GO" id="GO:0016787">
    <property type="term" value="F:hydrolase activity"/>
    <property type="evidence" value="ECO:0007669"/>
    <property type="project" value="UniProtKB-KW"/>
</dbReference>
<dbReference type="GO" id="GO:0003678">
    <property type="term" value="F:DNA helicase activity"/>
    <property type="evidence" value="ECO:0007669"/>
    <property type="project" value="UniProtKB-EC"/>
</dbReference>
<feature type="domain" description="UvrD-like helicase ATP-binding" evidence="12">
    <location>
        <begin position="134"/>
        <end position="412"/>
    </location>
</feature>
<feature type="domain" description="UvrD-like helicase C-terminal" evidence="13">
    <location>
        <begin position="413"/>
        <end position="678"/>
    </location>
</feature>
<gene>
    <name evidence="14" type="ORF">J2S06_001569</name>
</gene>
<evidence type="ECO:0000256" key="9">
    <source>
        <dbReference type="ARBA" id="ARBA00034808"/>
    </source>
</evidence>
<sequence length="756" mass="88451">MKQARWKNRSIDLKSLHRSEYPLLYKAAKNSEVFCLHCGNEVALYIGIQRSPYFYHKSPNAGQNCHENIMQQKEAHQTIIKEEYVETGGFRLPKERSIQKEDNHPVASTWKPTRKAVIQKPFHMHQLRNIDDEFSLDSDQLKAVETTNGPVLVLAGAGSGKTRVLAARAVRMISQNIDPRSMMLVTFTTKAAHEMKERIAAFLQKQNINSNLPLTGTFHSIFYRILCHHNPMWKDTSRLLKWSWQKEQYIYLKLRELGIEEKDFQFDQAFQQISFWKNMMITPEKVTATNEWEQKIKQIYEHYEHQKEQHHTFDFDDMLIKCYELFQANPKLLAKYQQRFHHFFIDEFQDINPVQFQLMKMLSNHSQNVFAVGDDDQAIYSFRGSDPTIILNFQKAYPSAKIIQLKTNYRSSHEIVSCAQSIIEKNKNRYRKQVFAQFQNEEKPLFFFPYDEEEEATMIVQDIKEKIEQGANPNDFAILYRTHSMSRAIFERLSESSMPFQLEKHYESFYEKKMVKCILAFLRLSVNPDDFLAMGDFLSAMFIKQSVLQDLKAITILQDCSFLEALLKLEGLQAFQMAKLKKVNKILPTLKRMKPIHALDVIEKDLGFADFLKKRGHEGNKIEKGSDEIHDLKVVAKNFQTVQSFLEHIDHIIAKTKDKKKESTPHGIQLMTIHRAKGLEFENVYILAAVDGGLPHDFALEQYRNGENDSLEEDRRLLYVAITRAKRFVAISVLETRRGKMANPSRFIKHLLNYHK</sequence>
<dbReference type="PANTHER" id="PTHR11070">
    <property type="entry name" value="UVRD / RECB / PCRA DNA HELICASE FAMILY MEMBER"/>
    <property type="match status" value="1"/>
</dbReference>
<dbReference type="EMBL" id="JAUSTR010000004">
    <property type="protein sequence ID" value="MDQ0162492.1"/>
    <property type="molecule type" value="Genomic_DNA"/>
</dbReference>
<dbReference type="Pfam" id="PF13361">
    <property type="entry name" value="UvrD_C"/>
    <property type="match status" value="1"/>
</dbReference>
<evidence type="ECO:0000256" key="8">
    <source>
        <dbReference type="ARBA" id="ARBA00034617"/>
    </source>
</evidence>
<feature type="binding site" evidence="11">
    <location>
        <begin position="155"/>
        <end position="162"/>
    </location>
    <ligand>
        <name>ATP</name>
        <dbReference type="ChEBI" id="CHEBI:30616"/>
    </ligand>
</feature>
<keyword evidence="3 11" id="KW-0378">Hydrolase</keyword>
<dbReference type="SUPFAM" id="SSF52540">
    <property type="entry name" value="P-loop containing nucleoside triphosphate hydrolases"/>
    <property type="match status" value="1"/>
</dbReference>
<dbReference type="Proteomes" id="UP001225646">
    <property type="component" value="Unassembled WGS sequence"/>
</dbReference>
<protein>
    <recommendedName>
        <fullName evidence="9">DNA 3'-5' helicase</fullName>
        <ecNumber evidence="9">5.6.2.4</ecNumber>
    </recommendedName>
</protein>
<dbReference type="CDD" id="cd17932">
    <property type="entry name" value="DEXQc_UvrD"/>
    <property type="match status" value="1"/>
</dbReference>
<comment type="catalytic activity">
    <reaction evidence="10">
        <text>ATP + H2O = ADP + phosphate + H(+)</text>
        <dbReference type="Rhea" id="RHEA:13065"/>
        <dbReference type="ChEBI" id="CHEBI:15377"/>
        <dbReference type="ChEBI" id="CHEBI:15378"/>
        <dbReference type="ChEBI" id="CHEBI:30616"/>
        <dbReference type="ChEBI" id="CHEBI:43474"/>
        <dbReference type="ChEBI" id="CHEBI:456216"/>
        <dbReference type="EC" id="5.6.2.4"/>
    </reaction>
</comment>
<evidence type="ECO:0000313" key="15">
    <source>
        <dbReference type="Proteomes" id="UP001225646"/>
    </source>
</evidence>
<dbReference type="EC" id="5.6.2.4" evidence="9"/>
<evidence type="ECO:0000256" key="1">
    <source>
        <dbReference type="ARBA" id="ARBA00009922"/>
    </source>
</evidence>
<reference evidence="14 15" key="1">
    <citation type="submission" date="2023-07" db="EMBL/GenBank/DDBJ databases">
        <title>Genomic Encyclopedia of Type Strains, Phase IV (KMG-IV): sequencing the most valuable type-strain genomes for metagenomic binning, comparative biology and taxonomic classification.</title>
        <authorList>
            <person name="Goeker M."/>
        </authorList>
    </citation>
    <scope>NUCLEOTIDE SEQUENCE [LARGE SCALE GENOMIC DNA]</scope>
    <source>
        <strain evidence="14 15">DSM 19092</strain>
    </source>
</reference>
<dbReference type="PROSITE" id="PS51217">
    <property type="entry name" value="UVRD_HELICASE_CTER"/>
    <property type="match status" value="1"/>
</dbReference>
<evidence type="ECO:0000256" key="2">
    <source>
        <dbReference type="ARBA" id="ARBA00022741"/>
    </source>
</evidence>
<evidence type="ECO:0000256" key="10">
    <source>
        <dbReference type="ARBA" id="ARBA00048988"/>
    </source>
</evidence>
<proteinExistence type="inferred from homology"/>
<dbReference type="PROSITE" id="PS51198">
    <property type="entry name" value="UVRD_HELICASE_ATP_BIND"/>
    <property type="match status" value="1"/>
</dbReference>
<evidence type="ECO:0000256" key="3">
    <source>
        <dbReference type="ARBA" id="ARBA00022801"/>
    </source>
</evidence>
<evidence type="ECO:0000256" key="7">
    <source>
        <dbReference type="ARBA" id="ARBA00023235"/>
    </source>
</evidence>
<keyword evidence="2 11" id="KW-0547">Nucleotide-binding</keyword>
<dbReference type="InterPro" id="IPR000212">
    <property type="entry name" value="DNA_helicase_UvrD/REP"/>
</dbReference>
<keyword evidence="6" id="KW-0238">DNA-binding</keyword>
<evidence type="ECO:0000313" key="14">
    <source>
        <dbReference type="EMBL" id="MDQ0162492.1"/>
    </source>
</evidence>
<dbReference type="Gene3D" id="1.10.10.160">
    <property type="match status" value="1"/>
</dbReference>
<dbReference type="PANTHER" id="PTHR11070:SF2">
    <property type="entry name" value="ATP-DEPENDENT DNA HELICASE SRS2"/>
    <property type="match status" value="1"/>
</dbReference>
<dbReference type="InterPro" id="IPR013986">
    <property type="entry name" value="DExx_box_DNA_helicase_dom_sf"/>
</dbReference>
<keyword evidence="15" id="KW-1185">Reference proteome</keyword>
<dbReference type="CDD" id="cd18807">
    <property type="entry name" value="SF1_C_UvrD"/>
    <property type="match status" value="1"/>
</dbReference>
<keyword evidence="7" id="KW-0413">Isomerase</keyword>
<evidence type="ECO:0000256" key="4">
    <source>
        <dbReference type="ARBA" id="ARBA00022806"/>
    </source>
</evidence>
<dbReference type="Pfam" id="PF00580">
    <property type="entry name" value="UvrD-helicase"/>
    <property type="match status" value="1"/>
</dbReference>
<dbReference type="Gene3D" id="1.10.486.10">
    <property type="entry name" value="PCRA, domain 4"/>
    <property type="match status" value="1"/>
</dbReference>
<keyword evidence="5 11" id="KW-0067">ATP-binding</keyword>
<accession>A0ABT9VNC4</accession>
<dbReference type="InterPro" id="IPR027417">
    <property type="entry name" value="P-loop_NTPase"/>
</dbReference>
<evidence type="ECO:0000256" key="5">
    <source>
        <dbReference type="ARBA" id="ARBA00022840"/>
    </source>
</evidence>
<evidence type="ECO:0000259" key="13">
    <source>
        <dbReference type="PROSITE" id="PS51217"/>
    </source>
</evidence>
<organism evidence="14 15">
    <name type="scientific">Aeribacillus alveayuensis</name>
    <dbReference type="NCBI Taxonomy" id="279215"/>
    <lineage>
        <taxon>Bacteria</taxon>
        <taxon>Bacillati</taxon>
        <taxon>Bacillota</taxon>
        <taxon>Bacilli</taxon>
        <taxon>Bacillales</taxon>
        <taxon>Bacillaceae</taxon>
        <taxon>Aeribacillus</taxon>
    </lineage>
</organism>
<comment type="caution">
    <text evidence="14">The sequence shown here is derived from an EMBL/GenBank/DDBJ whole genome shotgun (WGS) entry which is preliminary data.</text>
</comment>
<dbReference type="InterPro" id="IPR014017">
    <property type="entry name" value="DNA_helicase_UvrD-like_C"/>
</dbReference>
<dbReference type="Gene3D" id="3.40.50.300">
    <property type="entry name" value="P-loop containing nucleotide triphosphate hydrolases"/>
    <property type="match status" value="2"/>
</dbReference>
<dbReference type="InterPro" id="IPR014016">
    <property type="entry name" value="UvrD-like_ATP-bd"/>
</dbReference>